<keyword evidence="3" id="KW-1185">Reference proteome</keyword>
<dbReference type="Gene3D" id="2.40.128.130">
    <property type="entry name" value="Autotransporter beta-domain"/>
    <property type="match status" value="1"/>
</dbReference>
<dbReference type="NCBIfam" id="TIGR01414">
    <property type="entry name" value="autotrans_barl"/>
    <property type="match status" value="1"/>
</dbReference>
<dbReference type="InterPro" id="IPR051551">
    <property type="entry name" value="Autotransporter_adhesion"/>
</dbReference>
<dbReference type="Proteomes" id="UP000198841">
    <property type="component" value="Unassembled WGS sequence"/>
</dbReference>
<reference evidence="2 3" key="1">
    <citation type="submission" date="2016-10" db="EMBL/GenBank/DDBJ databases">
        <authorList>
            <person name="Varghese N."/>
            <person name="Submissions S."/>
        </authorList>
    </citation>
    <scope>NUCLEOTIDE SEQUENCE [LARGE SCALE GENOMIC DNA]</scope>
    <source>
        <strain evidence="2 3">YR512</strain>
    </source>
</reference>
<dbReference type="SMART" id="SM00869">
    <property type="entry name" value="Autotransporter"/>
    <property type="match status" value="1"/>
</dbReference>
<dbReference type="EMBL" id="FOSD01000003">
    <property type="protein sequence ID" value="SFJ92818.1"/>
    <property type="molecule type" value="Genomic_DNA"/>
</dbReference>
<dbReference type="Gene3D" id="2.160.20.20">
    <property type="match status" value="1"/>
</dbReference>
<evidence type="ECO:0000313" key="2">
    <source>
        <dbReference type="EMBL" id="SFJ92818.1"/>
    </source>
</evidence>
<dbReference type="SUPFAM" id="SSF103515">
    <property type="entry name" value="Autotransporter"/>
    <property type="match status" value="1"/>
</dbReference>
<dbReference type="InterPro" id="IPR036709">
    <property type="entry name" value="Autotransporte_beta_dom_sf"/>
</dbReference>
<feature type="domain" description="Autotransporter" evidence="1">
    <location>
        <begin position="515"/>
        <end position="788"/>
    </location>
</feature>
<name>A0A1I3VBU0_9GAMM</name>
<dbReference type="PANTHER" id="PTHR35037">
    <property type="entry name" value="C-TERMINAL REGION OF AIDA-LIKE PROTEIN"/>
    <property type="match status" value="1"/>
</dbReference>
<dbReference type="InterPro" id="IPR011050">
    <property type="entry name" value="Pectin_lyase_fold/virulence"/>
</dbReference>
<dbReference type="CDD" id="cd01344">
    <property type="entry name" value="PL2_Passenger_AT"/>
    <property type="match status" value="1"/>
</dbReference>
<dbReference type="InterPro" id="IPR012332">
    <property type="entry name" value="Autotransporter_pectin_lyase_C"/>
</dbReference>
<dbReference type="PANTHER" id="PTHR35037:SF3">
    <property type="entry name" value="C-TERMINAL REGION OF AIDA-LIKE PROTEIN"/>
    <property type="match status" value="1"/>
</dbReference>
<dbReference type="InterPro" id="IPR006315">
    <property type="entry name" value="OM_autotransptr_brl_dom"/>
</dbReference>
<dbReference type="PROSITE" id="PS51208">
    <property type="entry name" value="AUTOTRANSPORTER"/>
    <property type="match status" value="1"/>
</dbReference>
<gene>
    <name evidence="2" type="ORF">SAMN05518863_103349</name>
</gene>
<protein>
    <submittedName>
        <fullName evidence="2">Autotransporter family porin</fullName>
    </submittedName>
</protein>
<sequence length="788" mass="83178">MHTQRRFRTIIKNHSIPLISILLIAKTPLQTASAASSVIAPDSYSHILNYSDDYVISSGETINSNSAKNDTLSINDPNLALYGPVESVSLHNYGIINNGFNTHNLAAVSFFTKNGKLDNSGNISGWDFSVIMAGGKSAIVNNGQIIANNGVALLSFADETALLNNGVIQGYTSAIDAENSTRVQITNQGNITSQQQPAVILHSDSQLANAGVIASQNAPALLLTGSGNAITLSNHSALNGGSNIALMSQSEANHLILEGDGSENGNFFADTPQHGLSAITSTASSRWALNGDVASWGASDDVMTIAGQLQLAGHTVIAGGGGATVQPGGQLQLMNGGTLSGNLVNNGEISVNPGNNFHGNPFVINGNYTGNANSQLTFNGALEDDNSALNPLVINGNTAGTSQVTVINTGGNGAQTQQGITLIKINGTSAANAFVQKGRIVAGSYEYFLQQGTPNAANDQSWYLRSSLPPAAPIIRPMATPQTSAILRPEAGAYAANMAASNTLFIHRLQDRLTATAPGSSMWLRQTGAHQRAQAGSQLDDRSNQYVVQMGADLLTLQTSEQSALHLGVMAGYGNHQGKTTSRVTGFGSEHTLNGYSGGISATWYADEARRLGLYSDNWLQFSRFENHVKGDDLSAETWRSQGVTAATEWGYRAVFSLSDQTQLLLQPQVQIAWMNVRASEHQEQSGSSVQFTGDGNVATRVGVRAELQTSRLTPYVEANALHNSRAFGSQMDDRVVEIEGTKHIAEVKAGIRADLFSGLEIAVEGNAQQGTDHYQNLGGALTLLAHF</sequence>
<comment type="caution">
    <text evidence="2">The sequence shown here is derived from an EMBL/GenBank/DDBJ whole genome shotgun (WGS) entry which is preliminary data.</text>
</comment>
<proteinExistence type="predicted"/>
<dbReference type="InterPro" id="IPR005546">
    <property type="entry name" value="Autotransporte_beta"/>
</dbReference>
<dbReference type="Pfam" id="PF18883">
    <property type="entry name" value="AC_1"/>
    <property type="match status" value="1"/>
</dbReference>
<organism evidence="2 3">
    <name type="scientific">Candidatus Pantoea symbiotica</name>
    <dbReference type="NCBI Taxonomy" id="1884370"/>
    <lineage>
        <taxon>Bacteria</taxon>
        <taxon>Pseudomonadati</taxon>
        <taxon>Pseudomonadota</taxon>
        <taxon>Gammaproteobacteria</taxon>
        <taxon>Enterobacterales</taxon>
        <taxon>Erwiniaceae</taxon>
        <taxon>Pantoea</taxon>
    </lineage>
</organism>
<dbReference type="InterPro" id="IPR043990">
    <property type="entry name" value="AC_1"/>
</dbReference>
<dbReference type="SUPFAM" id="SSF51126">
    <property type="entry name" value="Pectin lyase-like"/>
    <property type="match status" value="1"/>
</dbReference>
<evidence type="ECO:0000259" key="1">
    <source>
        <dbReference type="PROSITE" id="PS51208"/>
    </source>
</evidence>
<accession>A0A1I3VBU0</accession>
<evidence type="ECO:0000313" key="3">
    <source>
        <dbReference type="Proteomes" id="UP000198841"/>
    </source>
</evidence>